<protein>
    <submittedName>
        <fullName evidence="2">Uncharacterized protein</fullName>
    </submittedName>
</protein>
<feature type="region of interest" description="Disordered" evidence="1">
    <location>
        <begin position="168"/>
        <end position="208"/>
    </location>
</feature>
<evidence type="ECO:0000313" key="3">
    <source>
        <dbReference type="Proteomes" id="UP000070328"/>
    </source>
</evidence>
<accession>A0A135SQL6</accession>
<name>A0A135SQL6_9PEZI</name>
<feature type="compositionally biased region" description="Basic residues" evidence="1">
    <location>
        <begin position="183"/>
        <end position="205"/>
    </location>
</feature>
<proteinExistence type="predicted"/>
<evidence type="ECO:0000313" key="2">
    <source>
        <dbReference type="EMBL" id="KXH38077.1"/>
    </source>
</evidence>
<sequence>MPLMFCGIDPCEDMIYKTSPESAEDDDNDGNDVNDVNDGDDEILELTAATSGKTRTLLTLLGSFPNQLIQALLLPSNGVSDTTFLTETAFQAAEPGSSSESGPSSWYYTCKVTVSATHKRLPPTTLHLPARRRTLRGLHRLPGERHLLSRYRRYPIPDRPVRIRLRVPEIRRRGPDGPSPLSLRHRHRHRRGAQKRNDRRRRLRARANLTPRREIDSSLVIPTWRGWA</sequence>
<reference evidence="2 3" key="1">
    <citation type="submission" date="2014-02" db="EMBL/GenBank/DDBJ databases">
        <title>The genome sequence of Colletotrichum simmondsii CBS122122.</title>
        <authorList>
            <person name="Baroncelli R."/>
            <person name="Thon M.R."/>
        </authorList>
    </citation>
    <scope>NUCLEOTIDE SEQUENCE [LARGE SCALE GENOMIC DNA]</scope>
    <source>
        <strain evidence="2 3">CBS122122</strain>
    </source>
</reference>
<evidence type="ECO:0000256" key="1">
    <source>
        <dbReference type="SAM" id="MobiDB-lite"/>
    </source>
</evidence>
<gene>
    <name evidence="2" type="ORF">CSIM01_04567</name>
</gene>
<keyword evidence="3" id="KW-1185">Reference proteome</keyword>
<dbReference type="Proteomes" id="UP000070328">
    <property type="component" value="Unassembled WGS sequence"/>
</dbReference>
<dbReference type="EMBL" id="JFBX01000473">
    <property type="protein sequence ID" value="KXH38077.1"/>
    <property type="molecule type" value="Genomic_DNA"/>
</dbReference>
<dbReference type="AlphaFoldDB" id="A0A135SQL6"/>
<comment type="caution">
    <text evidence="2">The sequence shown here is derived from an EMBL/GenBank/DDBJ whole genome shotgun (WGS) entry which is preliminary data.</text>
</comment>
<organism evidence="2 3">
    <name type="scientific">Colletotrichum simmondsii</name>
    <dbReference type="NCBI Taxonomy" id="703756"/>
    <lineage>
        <taxon>Eukaryota</taxon>
        <taxon>Fungi</taxon>
        <taxon>Dikarya</taxon>
        <taxon>Ascomycota</taxon>
        <taxon>Pezizomycotina</taxon>
        <taxon>Sordariomycetes</taxon>
        <taxon>Hypocreomycetidae</taxon>
        <taxon>Glomerellales</taxon>
        <taxon>Glomerellaceae</taxon>
        <taxon>Colletotrichum</taxon>
        <taxon>Colletotrichum acutatum species complex</taxon>
    </lineage>
</organism>